<accession>A9WAP2</accession>
<keyword evidence="6" id="KW-1185">Reference proteome</keyword>
<keyword evidence="2" id="KW-0238">DNA-binding</keyword>
<evidence type="ECO:0000313" key="5">
    <source>
        <dbReference type="EMBL" id="ABY33270.1"/>
    </source>
</evidence>
<organism evidence="5 6">
    <name type="scientific">Chloroflexus aurantiacus (strain ATCC 29366 / DSM 635 / J-10-fl)</name>
    <dbReference type="NCBI Taxonomy" id="324602"/>
    <lineage>
        <taxon>Bacteria</taxon>
        <taxon>Bacillati</taxon>
        <taxon>Chloroflexota</taxon>
        <taxon>Chloroflexia</taxon>
        <taxon>Chloroflexales</taxon>
        <taxon>Chloroflexineae</taxon>
        <taxon>Chloroflexaceae</taxon>
        <taxon>Chloroflexus</taxon>
    </lineage>
</organism>
<dbReference type="InterPro" id="IPR011991">
    <property type="entry name" value="ArsR-like_HTH"/>
</dbReference>
<dbReference type="CDD" id="cd00090">
    <property type="entry name" value="HTH_ARSR"/>
    <property type="match status" value="1"/>
</dbReference>
<dbReference type="InterPro" id="IPR001845">
    <property type="entry name" value="HTH_ArsR_DNA-bd_dom"/>
</dbReference>
<dbReference type="GO" id="GO:0003677">
    <property type="term" value="F:DNA binding"/>
    <property type="evidence" value="ECO:0007669"/>
    <property type="project" value="UniProtKB-KW"/>
</dbReference>
<evidence type="ECO:0000256" key="3">
    <source>
        <dbReference type="ARBA" id="ARBA00023163"/>
    </source>
</evidence>
<dbReference type="GO" id="GO:0003700">
    <property type="term" value="F:DNA-binding transcription factor activity"/>
    <property type="evidence" value="ECO:0007669"/>
    <property type="project" value="InterPro"/>
</dbReference>
<dbReference type="InterPro" id="IPR036390">
    <property type="entry name" value="WH_DNA-bd_sf"/>
</dbReference>
<dbReference type="EMBL" id="CP000909">
    <property type="protein sequence ID" value="ABY33270.1"/>
    <property type="molecule type" value="Genomic_DNA"/>
</dbReference>
<dbReference type="PATRIC" id="fig|324602.8.peg.15"/>
<evidence type="ECO:0000256" key="2">
    <source>
        <dbReference type="ARBA" id="ARBA00023125"/>
    </source>
</evidence>
<proteinExistence type="predicted"/>
<gene>
    <name evidence="5" type="ordered locus">Caur_0013</name>
</gene>
<dbReference type="PRINTS" id="PR00778">
    <property type="entry name" value="HTHARSR"/>
</dbReference>
<dbReference type="SMART" id="SM00418">
    <property type="entry name" value="HTH_ARSR"/>
    <property type="match status" value="1"/>
</dbReference>
<dbReference type="AlphaFoldDB" id="A9WAP2"/>
<dbReference type="InParanoid" id="A9WAP2"/>
<dbReference type="KEGG" id="cau:Caur_0013"/>
<dbReference type="SUPFAM" id="SSF46785">
    <property type="entry name" value="Winged helix' DNA-binding domain"/>
    <property type="match status" value="1"/>
</dbReference>
<name>A9WAP2_CHLAA</name>
<dbReference type="InterPro" id="IPR051011">
    <property type="entry name" value="Metal_resp_trans_reg"/>
</dbReference>
<dbReference type="PANTHER" id="PTHR43132">
    <property type="entry name" value="ARSENICAL RESISTANCE OPERON REPRESSOR ARSR-RELATED"/>
    <property type="match status" value="1"/>
</dbReference>
<keyword evidence="1" id="KW-0805">Transcription regulation</keyword>
<dbReference type="Pfam" id="PF01022">
    <property type="entry name" value="HTH_5"/>
    <property type="match status" value="1"/>
</dbReference>
<dbReference type="Proteomes" id="UP000002008">
    <property type="component" value="Chromosome"/>
</dbReference>
<dbReference type="PROSITE" id="PS50987">
    <property type="entry name" value="HTH_ARSR_2"/>
    <property type="match status" value="1"/>
</dbReference>
<dbReference type="EnsemblBacteria" id="ABY33270">
    <property type="protein sequence ID" value="ABY33270"/>
    <property type="gene ID" value="Caur_0013"/>
</dbReference>
<evidence type="ECO:0000259" key="4">
    <source>
        <dbReference type="PROSITE" id="PS50987"/>
    </source>
</evidence>
<dbReference type="InterPro" id="IPR036388">
    <property type="entry name" value="WH-like_DNA-bd_sf"/>
</dbReference>
<dbReference type="eggNOG" id="COG0640">
    <property type="taxonomic scope" value="Bacteria"/>
</dbReference>
<dbReference type="PANTHER" id="PTHR43132:SF2">
    <property type="entry name" value="ARSENICAL RESISTANCE OPERON REPRESSOR ARSR-RELATED"/>
    <property type="match status" value="1"/>
</dbReference>
<dbReference type="Gene3D" id="1.10.10.10">
    <property type="entry name" value="Winged helix-like DNA-binding domain superfamily/Winged helix DNA-binding domain"/>
    <property type="match status" value="1"/>
</dbReference>
<feature type="domain" description="HTH arsR-type" evidence="4">
    <location>
        <begin position="5"/>
        <end position="99"/>
    </location>
</feature>
<reference evidence="6" key="1">
    <citation type="journal article" date="2011" name="BMC Genomics">
        <title>Complete genome sequence of the filamentous anoxygenic phototrophic bacterium Chloroflexus aurantiacus.</title>
        <authorList>
            <person name="Tang K.H."/>
            <person name="Barry K."/>
            <person name="Chertkov O."/>
            <person name="Dalin E."/>
            <person name="Han C.S."/>
            <person name="Hauser L.J."/>
            <person name="Honchak B.M."/>
            <person name="Karbach L.E."/>
            <person name="Land M.L."/>
            <person name="Lapidus A."/>
            <person name="Larimer F.W."/>
            <person name="Mikhailova N."/>
            <person name="Pitluck S."/>
            <person name="Pierson B.K."/>
            <person name="Blankenship R.E."/>
        </authorList>
    </citation>
    <scope>NUCLEOTIDE SEQUENCE [LARGE SCALE GENOMIC DNA]</scope>
    <source>
        <strain evidence="6">ATCC 29366 / DSM 635 / J-10-fl</strain>
    </source>
</reference>
<dbReference type="STRING" id="324602.Caur_0013"/>
<dbReference type="HOGENOM" id="CLU_097806_3_3_0"/>
<protein>
    <submittedName>
        <fullName evidence="5">Regulatory protein ArsR</fullName>
    </submittedName>
</protein>
<sequence>MIRAMKTTTTVKQARLFKALMHPVRIQILDILREGEACVCHIEAVLGLRQAYVSQQLAVLRKAGLIRDRREGPNIYYRIGHRDVFTILDVARTLVGEDELVTPTTVRCSCPRCTAPTA</sequence>
<evidence type="ECO:0000313" key="6">
    <source>
        <dbReference type="Proteomes" id="UP000002008"/>
    </source>
</evidence>
<evidence type="ECO:0000256" key="1">
    <source>
        <dbReference type="ARBA" id="ARBA00023015"/>
    </source>
</evidence>
<keyword evidence="3" id="KW-0804">Transcription</keyword>
<dbReference type="NCBIfam" id="NF033788">
    <property type="entry name" value="HTH_metalloreg"/>
    <property type="match status" value="1"/>
</dbReference>
<dbReference type="FunCoup" id="A9WAP2">
    <property type="interactions" value="213"/>
</dbReference>